<dbReference type="AlphaFoldDB" id="A0A2T0RRM4"/>
<proteinExistence type="predicted"/>
<comment type="caution">
    <text evidence="1">The sequence shown here is derived from an EMBL/GenBank/DDBJ whole genome shotgun (WGS) entry which is preliminary data.</text>
</comment>
<sequence>MDTDGLADLVNRILTLPEAQPRLLIALAGPPASGKSTLGASLVEALNSLDAGAVLVPMDGFHLDNAVLVARDLLPRKGAPETFDGAGFVHAMRRLKSEKEVVLPTFDRHRDISIAGAIPIGPADRIAVVEGNYLCLAEAPWSELADIWDLSCFIDVPEDVLLERLVGRWLAHGLSAEDAETRARSNDLVNAARIKTGTGRVDVVL</sequence>
<accession>A0A2T0RRM4</accession>
<dbReference type="PANTHER" id="PTHR10285">
    <property type="entry name" value="URIDINE KINASE"/>
    <property type="match status" value="1"/>
</dbReference>
<dbReference type="SUPFAM" id="SSF52540">
    <property type="entry name" value="P-loop containing nucleoside triphosphate hydrolases"/>
    <property type="match status" value="1"/>
</dbReference>
<dbReference type="EMBL" id="PVTD01000004">
    <property type="protein sequence ID" value="PRY23849.1"/>
    <property type="molecule type" value="Genomic_DNA"/>
</dbReference>
<evidence type="ECO:0008006" key="3">
    <source>
        <dbReference type="Google" id="ProtNLM"/>
    </source>
</evidence>
<gene>
    <name evidence="1" type="ORF">CLV78_104342</name>
</gene>
<dbReference type="RefSeq" id="WP_106205227.1">
    <property type="nucleotide sequence ID" value="NZ_PVTD01000004.1"/>
</dbReference>
<dbReference type="Proteomes" id="UP000239480">
    <property type="component" value="Unassembled WGS sequence"/>
</dbReference>
<dbReference type="Gene3D" id="3.40.50.300">
    <property type="entry name" value="P-loop containing nucleotide triphosphate hydrolases"/>
    <property type="match status" value="3"/>
</dbReference>
<reference evidence="1 2" key="1">
    <citation type="submission" date="2018-03" db="EMBL/GenBank/DDBJ databases">
        <title>Genomic Encyclopedia of Archaeal and Bacterial Type Strains, Phase II (KMG-II): from individual species to whole genera.</title>
        <authorList>
            <person name="Goeker M."/>
        </authorList>
    </citation>
    <scope>NUCLEOTIDE SEQUENCE [LARGE SCALE GENOMIC DNA]</scope>
    <source>
        <strain evidence="1 2">DSM 29328</strain>
    </source>
</reference>
<organism evidence="1 2">
    <name type="scientific">Aliiruegeria haliotis</name>
    <dbReference type="NCBI Taxonomy" id="1280846"/>
    <lineage>
        <taxon>Bacteria</taxon>
        <taxon>Pseudomonadati</taxon>
        <taxon>Pseudomonadota</taxon>
        <taxon>Alphaproteobacteria</taxon>
        <taxon>Rhodobacterales</taxon>
        <taxon>Roseobacteraceae</taxon>
        <taxon>Aliiruegeria</taxon>
    </lineage>
</organism>
<protein>
    <recommendedName>
        <fullName evidence="3">Fructokinase</fullName>
    </recommendedName>
</protein>
<dbReference type="InterPro" id="IPR027417">
    <property type="entry name" value="P-loop_NTPase"/>
</dbReference>
<evidence type="ECO:0000313" key="1">
    <source>
        <dbReference type="EMBL" id="PRY23849.1"/>
    </source>
</evidence>
<name>A0A2T0RRM4_9RHOB</name>
<dbReference type="OrthoDB" id="1550976at2"/>
<evidence type="ECO:0000313" key="2">
    <source>
        <dbReference type="Proteomes" id="UP000239480"/>
    </source>
</evidence>
<keyword evidence="2" id="KW-1185">Reference proteome</keyword>